<keyword evidence="1" id="KW-0812">Transmembrane</keyword>
<evidence type="ECO:0000256" key="1">
    <source>
        <dbReference type="SAM" id="Phobius"/>
    </source>
</evidence>
<evidence type="ECO:0000313" key="4">
    <source>
        <dbReference type="Proteomes" id="UP001460072"/>
    </source>
</evidence>
<dbReference type="InterPro" id="IPR018639">
    <property type="entry name" value="DUF2062"/>
</dbReference>
<evidence type="ECO:0000259" key="2">
    <source>
        <dbReference type="Pfam" id="PF09835"/>
    </source>
</evidence>
<feature type="transmembrane region" description="Helical" evidence="1">
    <location>
        <begin position="27"/>
        <end position="54"/>
    </location>
</feature>
<dbReference type="PANTHER" id="PTHR40547">
    <property type="entry name" value="SLL0298 PROTEIN"/>
    <property type="match status" value="1"/>
</dbReference>
<organism evidence="3 4">
    <name type="scientific">Flavobacterium aureirubrum</name>
    <dbReference type="NCBI Taxonomy" id="3133147"/>
    <lineage>
        <taxon>Bacteria</taxon>
        <taxon>Pseudomonadati</taxon>
        <taxon>Bacteroidota</taxon>
        <taxon>Flavobacteriia</taxon>
        <taxon>Flavobacteriales</taxon>
        <taxon>Flavobacteriaceae</taxon>
        <taxon>Flavobacterium</taxon>
    </lineage>
</organism>
<dbReference type="Proteomes" id="UP001460072">
    <property type="component" value="Unassembled WGS sequence"/>
</dbReference>
<feature type="domain" description="DUF2062" evidence="2">
    <location>
        <begin position="17"/>
        <end position="141"/>
    </location>
</feature>
<feature type="transmembrane region" description="Helical" evidence="1">
    <location>
        <begin position="61"/>
        <end position="84"/>
    </location>
</feature>
<comment type="caution">
    <text evidence="3">The sequence shown here is derived from an EMBL/GenBank/DDBJ whole genome shotgun (WGS) entry which is preliminary data.</text>
</comment>
<reference evidence="3 4" key="1">
    <citation type="submission" date="2024-03" db="EMBL/GenBank/DDBJ databases">
        <title>Two novel species of the genus Flavobacterium exhibiting potentially degradation of complex polysaccharides.</title>
        <authorList>
            <person name="Lian X."/>
        </authorList>
    </citation>
    <scope>NUCLEOTIDE SEQUENCE [LARGE SCALE GENOMIC DNA]</scope>
    <source>
        <strain evidence="4">j3</strain>
    </source>
</reference>
<evidence type="ECO:0000313" key="3">
    <source>
        <dbReference type="EMBL" id="MEM0543397.1"/>
    </source>
</evidence>
<dbReference type="Pfam" id="PF09835">
    <property type="entry name" value="DUF2062"/>
    <property type="match status" value="1"/>
</dbReference>
<dbReference type="PANTHER" id="PTHR40547:SF1">
    <property type="entry name" value="SLL0298 PROTEIN"/>
    <property type="match status" value="1"/>
</dbReference>
<proteinExistence type="predicted"/>
<keyword evidence="1" id="KW-0472">Membrane</keyword>
<dbReference type="RefSeq" id="WP_342696591.1">
    <property type="nucleotide sequence ID" value="NZ_JBCGDO010000017.1"/>
</dbReference>
<name>A0ABU9N9G8_9FLAO</name>
<protein>
    <submittedName>
        <fullName evidence="3">DUF2062 domain-containing protein</fullName>
    </submittedName>
</protein>
<dbReference type="EMBL" id="JBCGDO010000017">
    <property type="protein sequence ID" value="MEM0543397.1"/>
    <property type="molecule type" value="Genomic_DNA"/>
</dbReference>
<accession>A0ABU9N9G8</accession>
<keyword evidence="1" id="KW-1133">Transmembrane helix</keyword>
<feature type="transmembrane region" description="Helical" evidence="1">
    <location>
        <begin position="109"/>
        <end position="131"/>
    </location>
</feature>
<gene>
    <name evidence="3" type="ORF">WFZ85_12280</name>
</gene>
<sequence length="144" mass="15884">MIKESITTKIKTKFVALAKEKSSVNEIASGAALGAFTGVFPSFGLGFVIVLLLYRFFKFNILAAVSGSLISNPLTSPVFMLLSFETGEMLLNTNVRFEMHNWSANLKEAGYSVFIGALAVSSFVSVVTYFITRYVIIYIRNNKD</sequence>
<keyword evidence="4" id="KW-1185">Reference proteome</keyword>